<sequence length="280" mass="29436">MDGIPQRNAPVDGAADERLVDEGWTVAGRRFRSRLVVGTGRYKDLPETQRAIEASGAEMVTVAVRRVNLSDASQPMLQDFVPPDRYTYLPNTAGCFTAQDAVRTLRLAREAGGWNLVKLEVLGPPPFLYPDMAATFEAAAALIADGFEVMVYCADDPVAAKRLEEMGCVAIMPLGAPIGSGLGVANPFMIRAIIAQAKVPVLVDAGIGTASDAALAMELGCDAVLLNSAIAHAGDPVRMARAMKAAVEAGRDAFLAGRMPRSAAADPSSPTGGLIRRDTV</sequence>
<evidence type="ECO:0000256" key="4">
    <source>
        <dbReference type="ARBA" id="ARBA00022679"/>
    </source>
</evidence>
<dbReference type="RefSeq" id="WP_168031060.1">
    <property type="nucleotide sequence ID" value="NZ_JAAVNE010000018.1"/>
</dbReference>
<keyword evidence="8" id="KW-0963">Cytoplasm</keyword>
<dbReference type="Gene3D" id="3.20.20.70">
    <property type="entry name" value="Aldolase class I"/>
    <property type="match status" value="1"/>
</dbReference>
<name>A0ABX1E4L9_9PROT</name>
<feature type="binding site" evidence="8">
    <location>
        <begin position="205"/>
        <end position="206"/>
    </location>
    <ligand>
        <name>1-deoxy-D-xylulose 5-phosphate</name>
        <dbReference type="ChEBI" id="CHEBI:57792"/>
    </ligand>
</feature>
<evidence type="ECO:0000256" key="9">
    <source>
        <dbReference type="SAM" id="MobiDB-lite"/>
    </source>
</evidence>
<organism evidence="11 12">
    <name type="scientific">Falsiroseomonas selenitidurans</name>
    <dbReference type="NCBI Taxonomy" id="2716335"/>
    <lineage>
        <taxon>Bacteria</taxon>
        <taxon>Pseudomonadati</taxon>
        <taxon>Pseudomonadota</taxon>
        <taxon>Alphaproteobacteria</taxon>
        <taxon>Acetobacterales</taxon>
        <taxon>Roseomonadaceae</taxon>
        <taxon>Falsiroseomonas</taxon>
    </lineage>
</organism>
<feature type="region of interest" description="Disordered" evidence="9">
    <location>
        <begin position="260"/>
        <end position="280"/>
    </location>
</feature>
<feature type="binding site" evidence="8">
    <location>
        <begin position="227"/>
        <end position="228"/>
    </location>
    <ligand>
        <name>1-deoxy-D-xylulose 5-phosphate</name>
        <dbReference type="ChEBI" id="CHEBI:57792"/>
    </ligand>
</feature>
<dbReference type="EC" id="2.8.1.10" evidence="3 8"/>
<comment type="caution">
    <text evidence="11">The sequence shown here is derived from an EMBL/GenBank/DDBJ whole genome shotgun (WGS) entry which is preliminary data.</text>
</comment>
<evidence type="ECO:0000256" key="2">
    <source>
        <dbReference type="ARBA" id="ARBA00004948"/>
    </source>
</evidence>
<evidence type="ECO:0000256" key="8">
    <source>
        <dbReference type="HAMAP-Rule" id="MF_00443"/>
    </source>
</evidence>
<dbReference type="InterPro" id="IPR008867">
    <property type="entry name" value="ThiG"/>
</dbReference>
<reference evidence="11 12" key="1">
    <citation type="submission" date="2020-03" db="EMBL/GenBank/DDBJ databases">
        <title>Roseomonas selenitidurans sp. nov. isolated from urban soil.</title>
        <authorList>
            <person name="Liu H."/>
        </authorList>
    </citation>
    <scope>NUCLEOTIDE SEQUENCE [LARGE SCALE GENOMIC DNA]</scope>
    <source>
        <strain evidence="11 12">BU-1</strain>
    </source>
</reference>
<dbReference type="CDD" id="cd04728">
    <property type="entry name" value="ThiG"/>
    <property type="match status" value="1"/>
</dbReference>
<dbReference type="InterPro" id="IPR033983">
    <property type="entry name" value="Thiazole_synthase_ThiG"/>
</dbReference>
<evidence type="ECO:0000256" key="7">
    <source>
        <dbReference type="ARBA" id="ARBA00049897"/>
    </source>
</evidence>
<accession>A0ABX1E4L9</accession>
<comment type="similarity">
    <text evidence="8">Belongs to the ThiG family.</text>
</comment>
<evidence type="ECO:0000256" key="1">
    <source>
        <dbReference type="ARBA" id="ARBA00002834"/>
    </source>
</evidence>
<dbReference type="Proteomes" id="UP000787635">
    <property type="component" value="Unassembled WGS sequence"/>
</dbReference>
<evidence type="ECO:0000256" key="3">
    <source>
        <dbReference type="ARBA" id="ARBA00011960"/>
    </source>
</evidence>
<dbReference type="SUPFAM" id="SSF110399">
    <property type="entry name" value="ThiG-like"/>
    <property type="match status" value="1"/>
</dbReference>
<gene>
    <name evidence="8" type="primary">thiG</name>
    <name evidence="11" type="ORF">HEQ75_12800</name>
</gene>
<comment type="function">
    <text evidence="1 8">Catalyzes the rearrangement of 1-deoxy-D-xylulose 5-phosphate (DXP) to produce the thiazole phosphate moiety of thiamine. Sulfur is provided by the thiocarboxylate moiety of the carrier protein ThiS. In vitro, sulfur can be provided by H(2)S.</text>
</comment>
<evidence type="ECO:0000313" key="11">
    <source>
        <dbReference type="EMBL" id="NKC31738.1"/>
    </source>
</evidence>
<evidence type="ECO:0000313" key="12">
    <source>
        <dbReference type="Proteomes" id="UP000787635"/>
    </source>
</evidence>
<evidence type="ECO:0000256" key="5">
    <source>
        <dbReference type="ARBA" id="ARBA00022977"/>
    </source>
</evidence>
<evidence type="ECO:0000259" key="10">
    <source>
        <dbReference type="Pfam" id="PF05690"/>
    </source>
</evidence>
<evidence type="ECO:0000256" key="6">
    <source>
        <dbReference type="ARBA" id="ARBA00023270"/>
    </source>
</evidence>
<proteinExistence type="inferred from homology"/>
<keyword evidence="4 8" id="KW-0808">Transferase</keyword>
<dbReference type="EMBL" id="JAAVNE010000018">
    <property type="protein sequence ID" value="NKC31738.1"/>
    <property type="molecule type" value="Genomic_DNA"/>
</dbReference>
<dbReference type="PANTHER" id="PTHR34266:SF2">
    <property type="entry name" value="THIAZOLE SYNTHASE"/>
    <property type="match status" value="1"/>
</dbReference>
<keyword evidence="12" id="KW-1185">Reference proteome</keyword>
<dbReference type="HAMAP" id="MF_00443">
    <property type="entry name" value="ThiG"/>
    <property type="match status" value="1"/>
</dbReference>
<feature type="binding site" evidence="8">
    <location>
        <position position="179"/>
    </location>
    <ligand>
        <name>1-deoxy-D-xylulose 5-phosphate</name>
        <dbReference type="ChEBI" id="CHEBI:57792"/>
    </ligand>
</feature>
<keyword evidence="5 8" id="KW-0784">Thiamine biosynthesis</keyword>
<comment type="pathway">
    <text evidence="2 8">Cofactor biosynthesis; thiamine diphosphate biosynthesis.</text>
</comment>
<dbReference type="PANTHER" id="PTHR34266">
    <property type="entry name" value="THIAZOLE SYNTHASE"/>
    <property type="match status" value="1"/>
</dbReference>
<keyword evidence="6 8" id="KW-0704">Schiff base</keyword>
<comment type="subunit">
    <text evidence="8">Homotetramer. Forms heterodimers with either ThiH or ThiS.</text>
</comment>
<comment type="subcellular location">
    <subcellularLocation>
        <location evidence="8">Cytoplasm</location>
    </subcellularLocation>
</comment>
<feature type="domain" description="Thiazole synthase ThiG" evidence="10">
    <location>
        <begin position="26"/>
        <end position="270"/>
    </location>
</feature>
<protein>
    <recommendedName>
        <fullName evidence="3 8">Thiazole synthase</fullName>
        <ecNumber evidence="3 8">2.8.1.10</ecNumber>
    </recommendedName>
</protein>
<dbReference type="InterPro" id="IPR013785">
    <property type="entry name" value="Aldolase_TIM"/>
</dbReference>
<dbReference type="Pfam" id="PF05690">
    <property type="entry name" value="ThiG"/>
    <property type="match status" value="1"/>
</dbReference>
<comment type="catalytic activity">
    <reaction evidence="7 8">
        <text>[ThiS sulfur-carrier protein]-C-terminal-Gly-aminoethanethioate + 2-iminoacetate + 1-deoxy-D-xylulose 5-phosphate = [ThiS sulfur-carrier protein]-C-terminal Gly-Gly + 2-[(2R,5Z)-2-carboxy-4-methylthiazol-5(2H)-ylidene]ethyl phosphate + 2 H2O + H(+)</text>
        <dbReference type="Rhea" id="RHEA:26297"/>
        <dbReference type="Rhea" id="RHEA-COMP:12909"/>
        <dbReference type="Rhea" id="RHEA-COMP:19908"/>
        <dbReference type="ChEBI" id="CHEBI:15377"/>
        <dbReference type="ChEBI" id="CHEBI:15378"/>
        <dbReference type="ChEBI" id="CHEBI:57792"/>
        <dbReference type="ChEBI" id="CHEBI:62899"/>
        <dbReference type="ChEBI" id="CHEBI:77846"/>
        <dbReference type="ChEBI" id="CHEBI:90778"/>
        <dbReference type="ChEBI" id="CHEBI:232372"/>
        <dbReference type="EC" id="2.8.1.10"/>
    </reaction>
</comment>
<feature type="active site" description="Schiff-base intermediate with DXP" evidence="8">
    <location>
        <position position="118"/>
    </location>
</feature>